<sequence length="613" mass="67918">MGAYFKIKDHFQESRLFQERIVVALVLTAFLVLGVLARLLYLQVYAHEHFTMLSHDNRVDMRPLLPRRGLIYDRNGVLLAENVPSFSLEVVPERVGDLDGTLAALQELIPLGGEEVADFRRRMKKKGIFEKVPLSLHLGEEEVARFAVNRHRFPGVSVEARLIRYYPQKELFAHVVGYVGRINEAELQRLDPVNYRGSRYLGKTGVEKAYEAILHGSVGFEQVEVNAQGRVIQVLRQMPPVPGHDLYLSLDSRLQAAAIDALGEYNGAVVALDPKTGDVLAMVSRPGFDPNVFVTGLSTQSFAALRDSPDRPLYDRALRGLYPPGSTLKPFMALAGLEWGLAGHDKATYCPGWYKLPGHSRRYRCWRRRGHGPVDLVKAVAESCDVYFYDLAVALGIDRIYEYLGRFGFGRRAQVDIPGERAGLLPSRDWKRQVHQLPWFPGETVITGIGQGFIQATPLQLATAVAVLAEQGLKRTPGVVYASRAPGAEKITLRPTRAPEVVSINKAKHWERVEAAMVEVVHGERGTARQIGKDLSFQIAGKTGTAQVFSVKQNEHYTEAEVPMNLRDHALFIAYAPVAEPAIAVAVVVENGGHGGSVAAPIGRRLIDVYLNS</sequence>
<feature type="transmembrane region" description="Helical" evidence="14">
    <location>
        <begin position="21"/>
        <end position="41"/>
    </location>
</feature>
<evidence type="ECO:0000256" key="8">
    <source>
        <dbReference type="ARBA" id="ARBA00022801"/>
    </source>
</evidence>
<keyword evidence="3 14" id="KW-1003">Cell membrane</keyword>
<keyword evidence="12 14" id="KW-0472">Membrane</keyword>
<evidence type="ECO:0000313" key="17">
    <source>
        <dbReference type="EMBL" id="ADE13755.1"/>
    </source>
</evidence>
<dbReference type="OrthoDB" id="9766847at2"/>
<evidence type="ECO:0000256" key="10">
    <source>
        <dbReference type="ARBA" id="ARBA00022984"/>
    </source>
</evidence>
<evidence type="ECO:0000256" key="6">
    <source>
        <dbReference type="ARBA" id="ARBA00022670"/>
    </source>
</evidence>
<evidence type="ECO:0000256" key="14">
    <source>
        <dbReference type="HAMAP-Rule" id="MF_02081"/>
    </source>
</evidence>
<dbReference type="Gene3D" id="3.30.1390.30">
    <property type="entry name" value="Penicillin-binding protein 2a, domain 3"/>
    <property type="match status" value="1"/>
</dbReference>
<dbReference type="InterPro" id="IPR005311">
    <property type="entry name" value="PBP_dimer"/>
</dbReference>
<keyword evidence="6 14" id="KW-0645">Protease</keyword>
<dbReference type="SUPFAM" id="SSF56519">
    <property type="entry name" value="Penicillin binding protein dimerisation domain"/>
    <property type="match status" value="1"/>
</dbReference>
<evidence type="ECO:0000256" key="3">
    <source>
        <dbReference type="ARBA" id="ARBA00022475"/>
    </source>
</evidence>
<dbReference type="GO" id="GO:0008658">
    <property type="term" value="F:penicillin binding"/>
    <property type="evidence" value="ECO:0007669"/>
    <property type="project" value="UniProtKB-UniRule"/>
</dbReference>
<gene>
    <name evidence="14" type="primary">mrdA</name>
    <name evidence="17" type="ordered locus">Nhal_0571</name>
</gene>
<dbReference type="InterPro" id="IPR036138">
    <property type="entry name" value="PBP_dimer_sf"/>
</dbReference>
<dbReference type="PANTHER" id="PTHR30627">
    <property type="entry name" value="PEPTIDOGLYCAN D,D-TRANSPEPTIDASE"/>
    <property type="match status" value="1"/>
</dbReference>
<evidence type="ECO:0000256" key="12">
    <source>
        <dbReference type="ARBA" id="ARBA00023136"/>
    </source>
</evidence>
<dbReference type="Gene3D" id="3.40.710.10">
    <property type="entry name" value="DD-peptidase/beta-lactamase superfamily"/>
    <property type="match status" value="1"/>
</dbReference>
<dbReference type="GO" id="GO:0071972">
    <property type="term" value="F:peptidoglycan L,D-transpeptidase activity"/>
    <property type="evidence" value="ECO:0007669"/>
    <property type="project" value="TreeGrafter"/>
</dbReference>
<protein>
    <recommendedName>
        <fullName evidence="14">Peptidoglycan D,D-transpeptidase MrdA</fullName>
        <ecNumber evidence="14">3.4.16.4</ecNumber>
    </recommendedName>
    <alternativeName>
        <fullName evidence="14">Penicillin-binding protein 2</fullName>
        <shortName evidence="14">PBP-2</shortName>
    </alternativeName>
</protein>
<keyword evidence="4 14" id="KW-0997">Cell inner membrane</keyword>
<evidence type="ECO:0000256" key="11">
    <source>
        <dbReference type="ARBA" id="ARBA00022989"/>
    </source>
</evidence>
<comment type="pathway">
    <text evidence="14">Cell wall biogenesis; peptidoglycan biosynthesis.</text>
</comment>
<dbReference type="AlphaFoldDB" id="D5BWA5"/>
<dbReference type="GO" id="GO:0071555">
    <property type="term" value="P:cell wall organization"/>
    <property type="evidence" value="ECO:0007669"/>
    <property type="project" value="UniProtKB-KW"/>
</dbReference>
<accession>D5BWA5</accession>
<dbReference type="eggNOG" id="COG0768">
    <property type="taxonomic scope" value="Bacteria"/>
</dbReference>
<dbReference type="GO" id="GO:0009252">
    <property type="term" value="P:peptidoglycan biosynthetic process"/>
    <property type="evidence" value="ECO:0007669"/>
    <property type="project" value="UniProtKB-UniRule"/>
</dbReference>
<evidence type="ECO:0000256" key="1">
    <source>
        <dbReference type="ARBA" id="ARBA00004167"/>
    </source>
</evidence>
<dbReference type="PANTHER" id="PTHR30627:SF2">
    <property type="entry name" value="PEPTIDOGLYCAN D,D-TRANSPEPTIDASE MRDA"/>
    <property type="match status" value="1"/>
</dbReference>
<dbReference type="RefSeq" id="WP_013031650.1">
    <property type="nucleotide sequence ID" value="NC_013960.1"/>
</dbReference>
<evidence type="ECO:0000256" key="13">
    <source>
        <dbReference type="ARBA" id="ARBA00023316"/>
    </source>
</evidence>
<evidence type="ECO:0000256" key="2">
    <source>
        <dbReference type="ARBA" id="ARBA00004236"/>
    </source>
</evidence>
<dbReference type="EC" id="3.4.16.4" evidence="14"/>
<dbReference type="EMBL" id="CP001798">
    <property type="protein sequence ID" value="ADE13755.1"/>
    <property type="molecule type" value="Genomic_DNA"/>
</dbReference>
<dbReference type="GO" id="GO:0016757">
    <property type="term" value="F:glycosyltransferase activity"/>
    <property type="evidence" value="ECO:0007669"/>
    <property type="project" value="UniProtKB-KW"/>
</dbReference>
<dbReference type="GO" id="GO:0005886">
    <property type="term" value="C:plasma membrane"/>
    <property type="evidence" value="ECO:0007669"/>
    <property type="project" value="UniProtKB-SubCell"/>
</dbReference>
<keyword evidence="5 14" id="KW-0121">Carboxypeptidase</keyword>
<proteinExistence type="inferred from homology"/>
<dbReference type="InterPro" id="IPR050515">
    <property type="entry name" value="Beta-lactam/transpept"/>
</dbReference>
<evidence type="ECO:0000259" key="15">
    <source>
        <dbReference type="Pfam" id="PF00905"/>
    </source>
</evidence>
<evidence type="ECO:0000256" key="7">
    <source>
        <dbReference type="ARBA" id="ARBA00022692"/>
    </source>
</evidence>
<dbReference type="InterPro" id="IPR012338">
    <property type="entry name" value="Beta-lactam/transpept-like"/>
</dbReference>
<evidence type="ECO:0000313" key="18">
    <source>
        <dbReference type="Proteomes" id="UP000001844"/>
    </source>
</evidence>
<keyword evidence="7 14" id="KW-0812">Transmembrane</keyword>
<dbReference type="UniPathway" id="UPA00219"/>
<reference evidence="18" key="1">
    <citation type="submission" date="2010-04" db="EMBL/GenBank/DDBJ databases">
        <title>Complete genome sequence of Nitrosococcus halophilus Nc4, a salt-adapted, aerobic obligate ammonia-oxidizing sulfur purple bacterium.</title>
        <authorList>
            <consortium name="US DOE Joint Genome Institute"/>
            <person name="Campbell M.A."/>
            <person name="Malfatti S.A."/>
            <person name="Chain P.S.G."/>
            <person name="Heidelberg J.F."/>
            <person name="Ward B.B."/>
            <person name="Klotz M.G."/>
        </authorList>
    </citation>
    <scope>NUCLEOTIDE SEQUENCE [LARGE SCALE GENOMIC DNA]</scope>
    <source>
        <strain evidence="18">Nc4</strain>
    </source>
</reference>
<comment type="subcellular location">
    <subcellularLocation>
        <location evidence="14">Cell inner membrane</location>
        <topology evidence="14">Single-pass membrane protein</topology>
    </subcellularLocation>
    <subcellularLocation>
        <location evidence="2">Cell membrane</location>
    </subcellularLocation>
    <subcellularLocation>
        <location evidence="1">Membrane</location>
        <topology evidence="1">Single-pass membrane protein</topology>
    </subcellularLocation>
</comment>
<dbReference type="Pfam" id="PF03717">
    <property type="entry name" value="PBP_dimer"/>
    <property type="match status" value="1"/>
</dbReference>
<dbReference type="InterPro" id="IPR001460">
    <property type="entry name" value="PCN-bd_Tpept"/>
</dbReference>
<feature type="active site" description="Acyl-ester intermediate" evidence="14">
    <location>
        <position position="326"/>
    </location>
</feature>
<keyword evidence="9 14" id="KW-0133">Cell shape</keyword>
<dbReference type="KEGG" id="nhl:Nhal_0571"/>
<evidence type="ECO:0000256" key="9">
    <source>
        <dbReference type="ARBA" id="ARBA00022960"/>
    </source>
</evidence>
<dbReference type="HAMAP" id="MF_02081">
    <property type="entry name" value="MrdA_transpept"/>
    <property type="match status" value="1"/>
</dbReference>
<feature type="domain" description="Penicillin-binding protein dimerisation" evidence="16">
    <location>
        <begin position="66"/>
        <end position="234"/>
    </location>
</feature>
<feature type="domain" description="Penicillin-binding protein transpeptidase" evidence="15">
    <location>
        <begin position="267"/>
        <end position="607"/>
    </location>
</feature>
<keyword evidence="17" id="KW-0808">Transferase</keyword>
<keyword evidence="8 14" id="KW-0378">Hydrolase</keyword>
<dbReference type="GO" id="GO:0006508">
    <property type="term" value="P:proteolysis"/>
    <property type="evidence" value="ECO:0007669"/>
    <property type="project" value="UniProtKB-KW"/>
</dbReference>
<comment type="caution">
    <text evidence="14">Lacks conserved residue(s) required for the propagation of feature annotation.</text>
</comment>
<dbReference type="STRING" id="472759.Nhal_0571"/>
<dbReference type="GO" id="GO:0009002">
    <property type="term" value="F:serine-type D-Ala-D-Ala carboxypeptidase activity"/>
    <property type="evidence" value="ECO:0007669"/>
    <property type="project" value="UniProtKB-UniRule"/>
</dbReference>
<dbReference type="Gene3D" id="3.90.1310.10">
    <property type="entry name" value="Penicillin-binding protein 2a (Domain 2)"/>
    <property type="match status" value="1"/>
</dbReference>
<comment type="function">
    <text evidence="14">Catalyzes cross-linking of the peptidoglycan cell wall.</text>
</comment>
<keyword evidence="11 14" id="KW-1133">Transmembrane helix</keyword>
<dbReference type="InterPro" id="IPR017790">
    <property type="entry name" value="Penicillin-binding_protein_2"/>
</dbReference>
<keyword evidence="17" id="KW-0328">Glycosyltransferase</keyword>
<organism evidence="17 18">
    <name type="scientific">Nitrosococcus halophilus (strain Nc4)</name>
    <dbReference type="NCBI Taxonomy" id="472759"/>
    <lineage>
        <taxon>Bacteria</taxon>
        <taxon>Pseudomonadati</taxon>
        <taxon>Pseudomonadota</taxon>
        <taxon>Gammaproteobacteria</taxon>
        <taxon>Chromatiales</taxon>
        <taxon>Chromatiaceae</taxon>
        <taxon>Nitrosococcus</taxon>
    </lineage>
</organism>
<evidence type="ECO:0000256" key="4">
    <source>
        <dbReference type="ARBA" id="ARBA00022519"/>
    </source>
</evidence>
<dbReference type="GO" id="GO:0008360">
    <property type="term" value="P:regulation of cell shape"/>
    <property type="evidence" value="ECO:0007669"/>
    <property type="project" value="UniProtKB-KW"/>
</dbReference>
<dbReference type="Pfam" id="PF00905">
    <property type="entry name" value="Transpeptidase"/>
    <property type="match status" value="1"/>
</dbReference>
<dbReference type="HOGENOM" id="CLU_009289_1_2_6"/>
<keyword evidence="18" id="KW-1185">Reference proteome</keyword>
<name>D5BWA5_NITHN</name>
<evidence type="ECO:0000259" key="16">
    <source>
        <dbReference type="Pfam" id="PF03717"/>
    </source>
</evidence>
<dbReference type="NCBIfam" id="TIGR03423">
    <property type="entry name" value="pbp2_mrdA"/>
    <property type="match status" value="1"/>
</dbReference>
<evidence type="ECO:0000256" key="5">
    <source>
        <dbReference type="ARBA" id="ARBA00022645"/>
    </source>
</evidence>
<keyword evidence="13 14" id="KW-0961">Cell wall biogenesis/degradation</keyword>
<comment type="similarity">
    <text evidence="14">Belongs to the transpeptidase family. MrdA subfamily.</text>
</comment>
<dbReference type="SUPFAM" id="SSF56601">
    <property type="entry name" value="beta-lactamase/transpeptidase-like"/>
    <property type="match status" value="1"/>
</dbReference>
<comment type="catalytic activity">
    <reaction evidence="14">
        <text>Preferential cleavage: (Ac)2-L-Lys-D-Ala-|-D-Ala. Also transpeptidation of peptidyl-alanyl moieties that are N-acyl substituents of D-alanine.</text>
        <dbReference type="EC" id="3.4.16.4"/>
    </reaction>
</comment>
<keyword evidence="10 14" id="KW-0573">Peptidoglycan synthesis</keyword>
<dbReference type="Proteomes" id="UP000001844">
    <property type="component" value="Chromosome"/>
</dbReference>